<evidence type="ECO:0000313" key="1">
    <source>
        <dbReference type="EMBL" id="SFE29318.1"/>
    </source>
</evidence>
<dbReference type="Gene3D" id="3.40.50.300">
    <property type="entry name" value="P-loop containing nucleotide triphosphate hydrolases"/>
    <property type="match status" value="1"/>
</dbReference>
<dbReference type="STRING" id="662367.SAMN05216167_11278"/>
<dbReference type="SUPFAM" id="SSF52540">
    <property type="entry name" value="P-loop containing nucleoside triphosphate hydrolases"/>
    <property type="match status" value="1"/>
</dbReference>
<dbReference type="Proteomes" id="UP000198598">
    <property type="component" value="Unassembled WGS sequence"/>
</dbReference>
<organism evidence="1 2">
    <name type="scientific">Spirosoma endophyticum</name>
    <dbReference type="NCBI Taxonomy" id="662367"/>
    <lineage>
        <taxon>Bacteria</taxon>
        <taxon>Pseudomonadati</taxon>
        <taxon>Bacteroidota</taxon>
        <taxon>Cytophagia</taxon>
        <taxon>Cytophagales</taxon>
        <taxon>Cytophagaceae</taxon>
        <taxon>Spirosoma</taxon>
    </lineage>
</organism>
<dbReference type="EMBL" id="FOLQ01000012">
    <property type="protein sequence ID" value="SFE29318.1"/>
    <property type="molecule type" value="Genomic_DNA"/>
</dbReference>
<name>A0A1I1ZDB2_9BACT</name>
<gene>
    <name evidence="1" type="ORF">SAMN05216167_11278</name>
</gene>
<reference evidence="1 2" key="1">
    <citation type="submission" date="2016-10" db="EMBL/GenBank/DDBJ databases">
        <authorList>
            <person name="de Groot N.N."/>
        </authorList>
    </citation>
    <scope>NUCLEOTIDE SEQUENCE [LARGE SCALE GENOMIC DNA]</scope>
    <source>
        <strain evidence="1 2">DSM 26130</strain>
    </source>
</reference>
<evidence type="ECO:0000313" key="2">
    <source>
        <dbReference type="Proteomes" id="UP000198598"/>
    </source>
</evidence>
<sequence length="1316" mass="152304">MPMKIKRQELLQELYKFALEGSGMVVGIPGIGKSYLLRQLLRKLVSNDVLCFIIKIDTAYDSSDEAIASELRIEGNWIEVLGNIQLKNEHKAVLVFDAFDAARDEEKRAGFLKQIKKAKALLNNKWNILVSVRTYDATKSTDLTHLFSPPTDLGSYAAVRKFKIGELNESEIQEASTENPNLFNFYLESTLELKEILHVPFFLKILETILSDYVSDNLEEIKHYKSETQLLDFFWQKKIDETNEALSKQQFLLWFTKQLITNKILSLSKLELIQIANKNQLDIFDYLRSENILDEISLRNSRVAYTHNIFFDYAVNRLCLDHDYVSLLSFIAEDYSRAFFLRPSFVYFFTSVWYEDQQVFWELYTKLAENKQKEIQLFVRLVINGTIASQFSSTNELYKILELNGTDKGNESIRNVLQSIRFIRNRTIAQDVSLLNVLSKELQLQYLFEFSFLLERAINDVKDDLLVVCGDSARNLLSYVLNNRNSETKHFLDRIGSMRGIELIAKTFRTNPKQSSAVLQRIFPLLDEPGFEIGYFTNLSEEIKHFVDFDPALVSEVYKVIFGHRETSSEKTQMGPSVVMNFTSNRSQDFDMCYFRLEQFFPTFIASSPEIAAITGIEIVNETIFENQVHSDYKQGFTFDYQGVSCTFYPDYSAIWSDRHLTGQAENLGKPITSYIGKLFGEDNTQQAAALIRTYISNAKVGYLWKLLMQLANEYPEPMFELVLPLVLVPEFLSSSDTSYEVRGFIEKVDSLLANEQIEAIEDAIFNVYQDGHEYGIHAILSAINPERLQTTRAREFMVGREIKENVRPYQFSSSITPYSTEEWLRDQGVDVTDAHIAELTRSVNYLDNFNHQYLNATPRYQEYKPYLKAVFALWEEITTNKELPEDLEFTILNTVARTAAISSRDLTELPVEDFNQLKHIITYSFNHVSKYDLTQKDNSAVNGYSSTPRIESSEALPLLYVRDNDPEILALYRVAIADASSVVRYNSIKNLPKLFNKHFDVYRTLLFERLQAEKDAFNFAILLSVIYFKEGKITDDGNAIIQIANRKTHLFQQQKQFVDSYAELLLWFLNEPDMPTAFETLVDGYQYSSFSNTVIFRSFKQIQTYEPRSVFQENLSWVNVILKVIDNYIDQAGHILTQTKDFKVLNPGVENALDIFDGIVMRIYFALEANPRVPDNYNHYLPANEENREELYFLIKPLIKKILNFSSQITDKGLLIGRTAHYMMQTLNSVVSYDSRDILSMVADITRYSIQTGYSFDSFSIREIVSLTEKLLADHRELLLQEEPFQDLLSILEIHINSGWVDALELLWKLDEVFK</sequence>
<keyword evidence="2" id="KW-1185">Reference proteome</keyword>
<proteinExistence type="predicted"/>
<dbReference type="InterPro" id="IPR027417">
    <property type="entry name" value="P-loop_NTPase"/>
</dbReference>
<protein>
    <submittedName>
        <fullName evidence="1">Uncharacterized protein</fullName>
    </submittedName>
</protein>
<accession>A0A1I1ZDB2</accession>